<evidence type="ECO:0000313" key="3">
    <source>
        <dbReference type="Proteomes" id="UP000651050"/>
    </source>
</evidence>
<dbReference type="AlphaFoldDB" id="A0A931MH47"/>
<dbReference type="GO" id="GO:0016747">
    <property type="term" value="F:acyltransferase activity, transferring groups other than amino-acyl groups"/>
    <property type="evidence" value="ECO:0007669"/>
    <property type="project" value="InterPro"/>
</dbReference>
<keyword evidence="3" id="KW-1185">Reference proteome</keyword>
<comment type="caution">
    <text evidence="2">The sequence shown here is derived from an EMBL/GenBank/DDBJ whole genome shotgun (WGS) entry which is preliminary data.</text>
</comment>
<evidence type="ECO:0000259" key="1">
    <source>
        <dbReference type="PROSITE" id="PS51186"/>
    </source>
</evidence>
<reference evidence="2" key="1">
    <citation type="submission" date="2020-11" db="EMBL/GenBank/DDBJ databases">
        <title>Bacterial whole genome sequence for Caenimonas sp. DR4.4.</title>
        <authorList>
            <person name="Le V."/>
            <person name="Ko S.-R."/>
            <person name="Ahn C.-Y."/>
            <person name="Oh H.-M."/>
        </authorList>
    </citation>
    <scope>NUCLEOTIDE SEQUENCE</scope>
    <source>
        <strain evidence="2">DR4.4</strain>
    </source>
</reference>
<dbReference type="InterPro" id="IPR016181">
    <property type="entry name" value="Acyl_CoA_acyltransferase"/>
</dbReference>
<gene>
    <name evidence="2" type="ORF">I5803_10310</name>
</gene>
<dbReference type="CDD" id="cd04301">
    <property type="entry name" value="NAT_SF"/>
    <property type="match status" value="1"/>
</dbReference>
<dbReference type="SUPFAM" id="SSF55729">
    <property type="entry name" value="Acyl-CoA N-acyltransferases (Nat)"/>
    <property type="match status" value="1"/>
</dbReference>
<protein>
    <submittedName>
        <fullName evidence="2">GNAT family N-acetyltransferase</fullName>
    </submittedName>
</protein>
<dbReference type="InterPro" id="IPR000182">
    <property type="entry name" value="GNAT_dom"/>
</dbReference>
<feature type="domain" description="N-acetyltransferase" evidence="1">
    <location>
        <begin position="7"/>
        <end position="159"/>
    </location>
</feature>
<dbReference type="EMBL" id="JADWYS010000001">
    <property type="protein sequence ID" value="MBG9388414.1"/>
    <property type="molecule type" value="Genomic_DNA"/>
</dbReference>
<name>A0A931MH47_9BURK</name>
<dbReference type="RefSeq" id="WP_196986278.1">
    <property type="nucleotide sequence ID" value="NZ_JADWYS010000001.1"/>
</dbReference>
<dbReference type="Proteomes" id="UP000651050">
    <property type="component" value="Unassembled WGS sequence"/>
</dbReference>
<dbReference type="Gene3D" id="3.40.630.30">
    <property type="match status" value="1"/>
</dbReference>
<dbReference type="PROSITE" id="PS51186">
    <property type="entry name" value="GNAT"/>
    <property type="match status" value="1"/>
</dbReference>
<sequence>MDLPPGFALRPRTDADLGFLSELYAQSRAAELAPVPWPEERKRAFLNDQFCKQHAHYLQHYPTAQWWLVVRDGVPAGRLYLAQTPGELRIMDVTLVPGCRNEGAGTALMRMLISHADRNRLAITLHVEPFNPAIRLYVRLGFLHVETRGVYHFMRRPVSVEDDFVGGGVRVAPDGDHEQFEPSALRM</sequence>
<organism evidence="2 3">
    <name type="scientific">Caenimonas aquaedulcis</name>
    <dbReference type="NCBI Taxonomy" id="2793270"/>
    <lineage>
        <taxon>Bacteria</taxon>
        <taxon>Pseudomonadati</taxon>
        <taxon>Pseudomonadota</taxon>
        <taxon>Betaproteobacteria</taxon>
        <taxon>Burkholderiales</taxon>
        <taxon>Comamonadaceae</taxon>
        <taxon>Caenimonas</taxon>
    </lineage>
</organism>
<proteinExistence type="predicted"/>
<dbReference type="Pfam" id="PF00583">
    <property type="entry name" value="Acetyltransf_1"/>
    <property type="match status" value="1"/>
</dbReference>
<accession>A0A931MH47</accession>
<evidence type="ECO:0000313" key="2">
    <source>
        <dbReference type="EMBL" id="MBG9388414.1"/>
    </source>
</evidence>